<name>A0A1I2VKK4_9HYPH</name>
<dbReference type="OrthoDB" id="793003at2"/>
<dbReference type="Proteomes" id="UP000199229">
    <property type="component" value="Unassembled WGS sequence"/>
</dbReference>
<dbReference type="RefSeq" id="WP_091972674.1">
    <property type="nucleotide sequence ID" value="NZ_FOPM01000015.1"/>
</dbReference>
<keyword evidence="2" id="KW-1185">Reference proteome</keyword>
<protein>
    <submittedName>
        <fullName evidence="1">2'-5' RNA ligase superfamily protein</fullName>
    </submittedName>
</protein>
<dbReference type="AlphaFoldDB" id="A0A1I2VKK4"/>
<dbReference type="STRING" id="582675.SAMN05192565_11543"/>
<dbReference type="Gene3D" id="3.90.1140.10">
    <property type="entry name" value="Cyclic phosphodiesterase"/>
    <property type="match status" value="1"/>
</dbReference>
<gene>
    <name evidence="1" type="ORF">SAMN05192565_11543</name>
</gene>
<sequence length="176" mass="19175">MTNSDATPDPLILTLQFEAQTYAFFDDLRRRHFPAALNRIPAHVTLFHHLPGADAAGILETVAARARAEAPPLVSVTGLRFLGRGVAYTLESAGLSAFRGRLARDFAAVLTAQDAQGWRPHVTIQNKVAPGAARALLAEREAAFEPFAFTAPGLVLWRYLGGPWERRATVAFGENR</sequence>
<accession>A0A1I2VKK4</accession>
<dbReference type="GO" id="GO:0016874">
    <property type="term" value="F:ligase activity"/>
    <property type="evidence" value="ECO:0007669"/>
    <property type="project" value="UniProtKB-KW"/>
</dbReference>
<organism evidence="1 2">
    <name type="scientific">Methylobacterium gossipiicola</name>
    <dbReference type="NCBI Taxonomy" id="582675"/>
    <lineage>
        <taxon>Bacteria</taxon>
        <taxon>Pseudomonadati</taxon>
        <taxon>Pseudomonadota</taxon>
        <taxon>Alphaproteobacteria</taxon>
        <taxon>Hyphomicrobiales</taxon>
        <taxon>Methylobacteriaceae</taxon>
        <taxon>Methylobacterium</taxon>
    </lineage>
</organism>
<dbReference type="EMBL" id="FOPM01000015">
    <property type="protein sequence ID" value="SFG88767.1"/>
    <property type="molecule type" value="Genomic_DNA"/>
</dbReference>
<dbReference type="InterPro" id="IPR009097">
    <property type="entry name" value="Cyclic_Pdiesterase"/>
</dbReference>
<dbReference type="SUPFAM" id="SSF55144">
    <property type="entry name" value="LigT-like"/>
    <property type="match status" value="1"/>
</dbReference>
<keyword evidence="1" id="KW-0436">Ligase</keyword>
<evidence type="ECO:0000313" key="1">
    <source>
        <dbReference type="EMBL" id="SFG88767.1"/>
    </source>
</evidence>
<evidence type="ECO:0000313" key="2">
    <source>
        <dbReference type="Proteomes" id="UP000199229"/>
    </source>
</evidence>
<dbReference type="Pfam" id="PF13563">
    <property type="entry name" value="2_5_RNA_ligase2"/>
    <property type="match status" value="1"/>
</dbReference>
<reference evidence="2" key="1">
    <citation type="submission" date="2016-10" db="EMBL/GenBank/DDBJ databases">
        <authorList>
            <person name="Varghese N."/>
            <person name="Submissions S."/>
        </authorList>
    </citation>
    <scope>NUCLEOTIDE SEQUENCE [LARGE SCALE GENOMIC DNA]</scope>
    <source>
        <strain evidence="2">Gh-105</strain>
    </source>
</reference>
<proteinExistence type="predicted"/>